<evidence type="ECO:0000313" key="7">
    <source>
        <dbReference type="Proteomes" id="UP001548189"/>
    </source>
</evidence>
<keyword evidence="4" id="KW-0472">Membrane</keyword>
<keyword evidence="4" id="KW-0812">Transmembrane</keyword>
<evidence type="ECO:0000256" key="1">
    <source>
        <dbReference type="ARBA" id="ARBA00012528"/>
    </source>
</evidence>
<dbReference type="InterPro" id="IPR019734">
    <property type="entry name" value="TPR_rpt"/>
</dbReference>
<dbReference type="CDD" id="cd01949">
    <property type="entry name" value="GGDEF"/>
    <property type="match status" value="1"/>
</dbReference>
<comment type="catalytic activity">
    <reaction evidence="2">
        <text>2 GTP = 3',3'-c-di-GMP + 2 diphosphate</text>
        <dbReference type="Rhea" id="RHEA:24898"/>
        <dbReference type="ChEBI" id="CHEBI:33019"/>
        <dbReference type="ChEBI" id="CHEBI:37565"/>
        <dbReference type="ChEBI" id="CHEBI:58805"/>
        <dbReference type="EC" id="2.7.7.65"/>
    </reaction>
</comment>
<keyword evidence="4" id="KW-1133">Transmembrane helix</keyword>
<evidence type="ECO:0000259" key="5">
    <source>
        <dbReference type="PROSITE" id="PS50887"/>
    </source>
</evidence>
<dbReference type="InterPro" id="IPR000160">
    <property type="entry name" value="GGDEF_dom"/>
</dbReference>
<dbReference type="NCBIfam" id="TIGR00254">
    <property type="entry name" value="GGDEF"/>
    <property type="match status" value="1"/>
</dbReference>
<dbReference type="Proteomes" id="UP001548189">
    <property type="component" value="Unassembled WGS sequence"/>
</dbReference>
<dbReference type="RefSeq" id="WP_353873529.1">
    <property type="nucleotide sequence ID" value="NZ_JBEVCJ010000002.1"/>
</dbReference>
<dbReference type="SMART" id="SM00267">
    <property type="entry name" value="GGDEF"/>
    <property type="match status" value="1"/>
</dbReference>
<dbReference type="InterPro" id="IPR050469">
    <property type="entry name" value="Diguanylate_Cyclase"/>
</dbReference>
<protein>
    <recommendedName>
        <fullName evidence="1">diguanylate cyclase</fullName>
        <ecNumber evidence="1">2.7.7.65</ecNumber>
    </recommendedName>
</protein>
<dbReference type="SMART" id="SM00028">
    <property type="entry name" value="TPR"/>
    <property type="match status" value="6"/>
</dbReference>
<keyword evidence="7" id="KW-1185">Reference proteome</keyword>
<accession>A0ABV2BPW5</accession>
<dbReference type="Gene3D" id="3.30.70.270">
    <property type="match status" value="1"/>
</dbReference>
<sequence length="643" mass="73810">MLFKYYFILLVNLLAIFQLSANSQIYDKLYGELFALDELVVAKPVEALERLDLMDKKLVQSDPRLHLFWLLRQAEASNYSYHFEQFESSVSQAKDLINLSTPSEIANRINFLQGVIYQRKGDYQAAIKILTEVVNALAHHKKQRLYVRALIELAYTRSLAEQFETSLLELQHAFELATQMGSELLLGITYETYGALYGYMDKREDSIMAYQKAHKIYLALNYPYYIGESAFGIATTYRYWGKPEKALDWYKRYIGAVNGLNKTYTEFFYFYGVAMILAEENNCEAALPMIESALNVAEFKDYRAELFKQKALCSAKRQKFADASEALNQAKKIYLQMPALIGTSWEIEVQKIEAQVMALSGDYQKAYALLENYYRQLLAVKQNNVSNRLENLRLKIMNEREQLELIKLEKQSAIQQLKLNEQLQEIKLQETWLMISVVLFIIIVGIAWWQYQVSRKLKALAITDELTGLSNRRLIFTTIDRMLKSGAKRKSKARLGFNSHQPVHHTLMLIDVDDLKPINDEYGHQDGDKVIKMVADAGRQVLRDGDVFARIGGDEYMLFLTRTNEQLELDIAKRIIEQVGSTKITTESGNCISVSVSIGVVSITDLDVDPETLYGRVDSALYQAKSAGRNCVKRWQKIKTSSI</sequence>
<evidence type="ECO:0000313" key="6">
    <source>
        <dbReference type="EMBL" id="MET1253978.1"/>
    </source>
</evidence>
<reference evidence="6 7" key="1">
    <citation type="submission" date="2024-06" db="EMBL/GenBank/DDBJ databases">
        <authorList>
            <person name="Li F."/>
        </authorList>
    </citation>
    <scope>NUCLEOTIDE SEQUENCE [LARGE SCALE GENOMIC DNA]</scope>
    <source>
        <strain evidence="6 7">GXAS 311</strain>
    </source>
</reference>
<dbReference type="InterPro" id="IPR029787">
    <property type="entry name" value="Nucleotide_cyclase"/>
</dbReference>
<dbReference type="Gene3D" id="1.25.40.10">
    <property type="entry name" value="Tetratricopeptide repeat domain"/>
    <property type="match status" value="2"/>
</dbReference>
<dbReference type="Pfam" id="PF13424">
    <property type="entry name" value="TPR_12"/>
    <property type="match status" value="1"/>
</dbReference>
<dbReference type="Pfam" id="PF00990">
    <property type="entry name" value="GGDEF"/>
    <property type="match status" value="1"/>
</dbReference>
<dbReference type="EC" id="2.7.7.65" evidence="1"/>
<dbReference type="SUPFAM" id="SSF55073">
    <property type="entry name" value="Nucleotide cyclase"/>
    <property type="match status" value="1"/>
</dbReference>
<dbReference type="InterPro" id="IPR011990">
    <property type="entry name" value="TPR-like_helical_dom_sf"/>
</dbReference>
<keyword evidence="3" id="KW-0175">Coiled coil</keyword>
<name>A0ABV2BPW5_9GAMM</name>
<feature type="domain" description="GGDEF" evidence="5">
    <location>
        <begin position="503"/>
        <end position="637"/>
    </location>
</feature>
<feature type="coiled-coil region" evidence="3">
    <location>
        <begin position="382"/>
        <end position="420"/>
    </location>
</feature>
<gene>
    <name evidence="6" type="ORF">ABVT43_02450</name>
</gene>
<dbReference type="PANTHER" id="PTHR45138:SF9">
    <property type="entry name" value="DIGUANYLATE CYCLASE DGCM-RELATED"/>
    <property type="match status" value="1"/>
</dbReference>
<dbReference type="SUPFAM" id="SSF48452">
    <property type="entry name" value="TPR-like"/>
    <property type="match status" value="2"/>
</dbReference>
<dbReference type="PROSITE" id="PS50887">
    <property type="entry name" value="GGDEF"/>
    <property type="match status" value="1"/>
</dbReference>
<evidence type="ECO:0000256" key="3">
    <source>
        <dbReference type="SAM" id="Coils"/>
    </source>
</evidence>
<proteinExistence type="predicted"/>
<dbReference type="PANTHER" id="PTHR45138">
    <property type="entry name" value="REGULATORY COMPONENTS OF SENSORY TRANSDUCTION SYSTEM"/>
    <property type="match status" value="1"/>
</dbReference>
<dbReference type="InterPro" id="IPR043128">
    <property type="entry name" value="Rev_trsase/Diguanyl_cyclase"/>
</dbReference>
<feature type="transmembrane region" description="Helical" evidence="4">
    <location>
        <begin position="432"/>
        <end position="451"/>
    </location>
</feature>
<organism evidence="6 7">
    <name type="scientific">Aliikangiella maris</name>
    <dbReference type="NCBI Taxonomy" id="3162458"/>
    <lineage>
        <taxon>Bacteria</taxon>
        <taxon>Pseudomonadati</taxon>
        <taxon>Pseudomonadota</taxon>
        <taxon>Gammaproteobacteria</taxon>
        <taxon>Oceanospirillales</taxon>
        <taxon>Pleioneaceae</taxon>
        <taxon>Aliikangiella</taxon>
    </lineage>
</organism>
<comment type="caution">
    <text evidence="6">The sequence shown here is derived from an EMBL/GenBank/DDBJ whole genome shotgun (WGS) entry which is preliminary data.</text>
</comment>
<evidence type="ECO:0000256" key="2">
    <source>
        <dbReference type="ARBA" id="ARBA00034247"/>
    </source>
</evidence>
<dbReference type="EMBL" id="JBEVCJ010000002">
    <property type="protein sequence ID" value="MET1253978.1"/>
    <property type="molecule type" value="Genomic_DNA"/>
</dbReference>
<evidence type="ECO:0000256" key="4">
    <source>
        <dbReference type="SAM" id="Phobius"/>
    </source>
</evidence>